<evidence type="ECO:0000313" key="4">
    <source>
        <dbReference type="Proteomes" id="UP000031675"/>
    </source>
</evidence>
<feature type="transmembrane region" description="Helical" evidence="1">
    <location>
        <begin position="36"/>
        <end position="62"/>
    </location>
</feature>
<feature type="transmembrane region" description="Helical" evidence="1">
    <location>
        <begin position="155"/>
        <end position="177"/>
    </location>
</feature>
<feature type="transmembrane region" description="Helical" evidence="1">
    <location>
        <begin position="253"/>
        <end position="273"/>
    </location>
</feature>
<feature type="domain" description="CAAX prenyl protease 2/Lysostaphin resistance protein A-like" evidence="2">
    <location>
        <begin position="192"/>
        <end position="289"/>
    </location>
</feature>
<dbReference type="GO" id="GO:0080120">
    <property type="term" value="P:CAAX-box protein maturation"/>
    <property type="evidence" value="ECO:0007669"/>
    <property type="project" value="UniProtKB-ARBA"/>
</dbReference>
<keyword evidence="1" id="KW-0472">Membrane</keyword>
<evidence type="ECO:0000256" key="1">
    <source>
        <dbReference type="SAM" id="Phobius"/>
    </source>
</evidence>
<reference evidence="4" key="1">
    <citation type="journal article" date="2015" name="Chem. Biol.">
        <title>Structure, bioactivity, and resistance mechanism of streptomonomicin, an unusual lasso Peptide from an understudied halophilic actinomycete.</title>
        <authorList>
            <person name="Metelev M."/>
            <person name="Tietz J.I."/>
            <person name="Melby J.O."/>
            <person name="Blair P.M."/>
            <person name="Zhu L."/>
            <person name="Livnat I."/>
            <person name="Severinov K."/>
            <person name="Mitchell D.A."/>
        </authorList>
    </citation>
    <scope>NUCLEOTIDE SEQUENCE [LARGE SCALE GENOMIC DNA]</scope>
    <source>
        <strain evidence="4">YIM 90003</strain>
    </source>
</reference>
<feature type="transmembrane region" description="Helical" evidence="1">
    <location>
        <begin position="228"/>
        <end position="246"/>
    </location>
</feature>
<organism evidence="3 4">
    <name type="scientific">Streptomonospora alba</name>
    <dbReference type="NCBI Taxonomy" id="183763"/>
    <lineage>
        <taxon>Bacteria</taxon>
        <taxon>Bacillati</taxon>
        <taxon>Actinomycetota</taxon>
        <taxon>Actinomycetes</taxon>
        <taxon>Streptosporangiales</taxon>
        <taxon>Nocardiopsidaceae</taxon>
        <taxon>Streptomonospora</taxon>
    </lineage>
</organism>
<name>A0A0C2G3N9_9ACTN</name>
<dbReference type="STRING" id="183763.LP52_16385"/>
<feature type="transmembrane region" description="Helical" evidence="1">
    <location>
        <begin position="12"/>
        <end position="30"/>
    </location>
</feature>
<dbReference type="AlphaFoldDB" id="A0A0C2G3N9"/>
<sequence length="302" mass="31867">MHERPTETSRWVLLVPLPLAGVLLAHVLIAPGDLSALFGSVGVSALWGGVLVLGLIAVTLAMPAWTALRSSAARARRVAASPGTWLAVAVVAYFIMLTAISGRIAVLPVFDMFERHWQGKVLDLIWLAILFGTLRRWARTEAGLRWSIRSGSARPALFAIGGVFAVFAALTILSVAVDPASSTEVSAEQLAYDATIPNLTEELIWRGAMLAVLDRAFGTSRTVLGAPVGWGVVITAVAFGLGHTVLVDLSGTWSLNVAAGVFATVMGLALGWIRARTGSIWPAFLLHCAPELGVDIGMLIAA</sequence>
<dbReference type="InterPro" id="IPR003675">
    <property type="entry name" value="Rce1/LyrA-like_dom"/>
</dbReference>
<gene>
    <name evidence="3" type="ORF">LP52_16385</name>
</gene>
<feature type="transmembrane region" description="Helical" evidence="1">
    <location>
        <begin position="117"/>
        <end position="134"/>
    </location>
</feature>
<feature type="transmembrane region" description="Helical" evidence="1">
    <location>
        <begin position="83"/>
        <end position="105"/>
    </location>
</feature>
<dbReference type="EMBL" id="JROO01000031">
    <property type="protein sequence ID" value="KIH97908.1"/>
    <property type="molecule type" value="Genomic_DNA"/>
</dbReference>
<comment type="caution">
    <text evidence="3">The sequence shown here is derived from an EMBL/GenBank/DDBJ whole genome shotgun (WGS) entry which is preliminary data.</text>
</comment>
<dbReference type="Pfam" id="PF02517">
    <property type="entry name" value="Rce1-like"/>
    <property type="match status" value="1"/>
</dbReference>
<evidence type="ECO:0000313" key="3">
    <source>
        <dbReference type="EMBL" id="KIH97908.1"/>
    </source>
</evidence>
<keyword evidence="1" id="KW-1133">Transmembrane helix</keyword>
<dbReference type="Proteomes" id="UP000031675">
    <property type="component" value="Unassembled WGS sequence"/>
</dbReference>
<evidence type="ECO:0000259" key="2">
    <source>
        <dbReference type="Pfam" id="PF02517"/>
    </source>
</evidence>
<keyword evidence="4" id="KW-1185">Reference proteome</keyword>
<keyword evidence="1" id="KW-0812">Transmembrane</keyword>
<accession>A0A0C2G3N9</accession>
<dbReference type="GO" id="GO:0004175">
    <property type="term" value="F:endopeptidase activity"/>
    <property type="evidence" value="ECO:0007669"/>
    <property type="project" value="UniProtKB-ARBA"/>
</dbReference>
<proteinExistence type="predicted"/>
<protein>
    <recommendedName>
        <fullName evidence="2">CAAX prenyl protease 2/Lysostaphin resistance protein A-like domain-containing protein</fullName>
    </recommendedName>
</protein>